<keyword evidence="3" id="KW-0805">Transcription regulation</keyword>
<dbReference type="Proteomes" id="UP001338125">
    <property type="component" value="Unassembled WGS sequence"/>
</dbReference>
<sequence>MSVFTLNSKTQEHASMERPETNASSNQSSYSISVTRPVEPPTPVSQHESLSVQRAGTLQISPDKAKEPIHTSASKPTKPSVGASSADIEVTSSQLCGTLHFHRENESSGQSGPKITRSVVHKARLFGQSHWINTVEMFARIFEMSDNCKVPSSTPWPVSPTRELPSRDIADKLVDCYLQTNESVYRVLHLPKFRREYEDAWTLGCQPDIAFLVQLKLVLAIGAASYDDEISLRPSAIRWIYEAQTWVSELEFKSRLGTQYIQTNILLLQAREVLGIGSDSIWASAGDLLRRAMSMGLHRDPSYMLKMTTFAAEMHRSDFDTKPPGNFNDDQLMDENPVPKPEDQFTQMSISIALRQTFPSRLAATKFLNDLGSNGTYEETLRFDAELRSSYKTLCRTLQGFKSTSGLSVPSKLELRIVDFIMHRYISAIHGPFFGPSLHEAAYAFSRKMSLESAVRLWCAGYPGSSIMTSTSEATSYDTRGDLLARLVCCGHSFYRIGAMQASLTIAADIIAEAQEEQGLSPAPMRADLWAVLKESKAWCLHSIKVGETNIKGYMLECAIFAYINALRLGVGEEEIPALLMKAAEEAVERCLPILTKMADEGREHHDESDQDVGLDMSFDLMEDWDLLAKGSDRHDERRRYEENDHQPHQASLVHELLGGAAAYEAAKAYEDHVAKNGHPPSHAKAKEILAGFAGAFIDREVETKGLDWVDREKAKRHAEEHVYREVDNDRDQGRTPW</sequence>
<organism evidence="8 9">
    <name type="scientific">Cladobotryum mycophilum</name>
    <dbReference type="NCBI Taxonomy" id="491253"/>
    <lineage>
        <taxon>Eukaryota</taxon>
        <taxon>Fungi</taxon>
        <taxon>Dikarya</taxon>
        <taxon>Ascomycota</taxon>
        <taxon>Pezizomycotina</taxon>
        <taxon>Sordariomycetes</taxon>
        <taxon>Hypocreomycetidae</taxon>
        <taxon>Hypocreales</taxon>
        <taxon>Hypocreaceae</taxon>
        <taxon>Cladobotryum</taxon>
    </lineage>
</organism>
<dbReference type="InterPro" id="IPR022234">
    <property type="entry name" value="DUF3759"/>
</dbReference>
<protein>
    <submittedName>
        <fullName evidence="8">Transcription factor lepE-like protein</fullName>
    </submittedName>
</protein>
<dbReference type="EMBL" id="JAVFKD010000012">
    <property type="protein sequence ID" value="KAK5993710.1"/>
    <property type="molecule type" value="Genomic_DNA"/>
</dbReference>
<evidence type="ECO:0000313" key="9">
    <source>
        <dbReference type="Proteomes" id="UP001338125"/>
    </source>
</evidence>
<dbReference type="PANTHER" id="PTHR31944:SF131">
    <property type="entry name" value="HEME-RESPONSIVE ZINC FINGER TRANSCRIPTION FACTOR HAP1"/>
    <property type="match status" value="1"/>
</dbReference>
<keyword evidence="2" id="KW-0862">Zinc</keyword>
<evidence type="ECO:0000256" key="5">
    <source>
        <dbReference type="ARBA" id="ARBA00023163"/>
    </source>
</evidence>
<keyword evidence="6" id="KW-0539">Nucleus</keyword>
<reference evidence="8 9" key="1">
    <citation type="submission" date="2024-01" db="EMBL/GenBank/DDBJ databases">
        <title>Complete genome of Cladobotryum mycophilum ATHUM6906.</title>
        <authorList>
            <person name="Christinaki A.C."/>
            <person name="Myridakis A.I."/>
            <person name="Kouvelis V.N."/>
        </authorList>
    </citation>
    <scope>NUCLEOTIDE SEQUENCE [LARGE SCALE GENOMIC DNA]</scope>
    <source>
        <strain evidence="8 9">ATHUM6906</strain>
    </source>
</reference>
<accession>A0ABR0SPQ5</accession>
<dbReference type="PANTHER" id="PTHR31944">
    <property type="entry name" value="HEME-RESPONSIVE ZINC FINGER TRANSCRIPTION FACTOR HAP1"/>
    <property type="match status" value="1"/>
</dbReference>
<feature type="region of interest" description="Disordered" evidence="7">
    <location>
        <begin position="1"/>
        <end position="86"/>
    </location>
</feature>
<keyword evidence="4" id="KW-0238">DNA-binding</keyword>
<keyword evidence="9" id="KW-1185">Reference proteome</keyword>
<evidence type="ECO:0000256" key="2">
    <source>
        <dbReference type="ARBA" id="ARBA00022833"/>
    </source>
</evidence>
<name>A0ABR0SPQ5_9HYPO</name>
<feature type="compositionally biased region" description="Polar residues" evidence="7">
    <location>
        <begin position="44"/>
        <end position="60"/>
    </location>
</feature>
<feature type="compositionally biased region" description="Low complexity" evidence="7">
    <location>
        <begin position="24"/>
        <end position="33"/>
    </location>
</feature>
<evidence type="ECO:0000256" key="7">
    <source>
        <dbReference type="SAM" id="MobiDB-lite"/>
    </source>
</evidence>
<evidence type="ECO:0000256" key="1">
    <source>
        <dbReference type="ARBA" id="ARBA00022723"/>
    </source>
</evidence>
<dbReference type="CDD" id="cd12148">
    <property type="entry name" value="fungal_TF_MHR"/>
    <property type="match status" value="1"/>
</dbReference>
<keyword evidence="5" id="KW-0804">Transcription</keyword>
<evidence type="ECO:0000256" key="6">
    <source>
        <dbReference type="ARBA" id="ARBA00023242"/>
    </source>
</evidence>
<evidence type="ECO:0000313" key="8">
    <source>
        <dbReference type="EMBL" id="KAK5993710.1"/>
    </source>
</evidence>
<comment type="caution">
    <text evidence="8">The sequence shown here is derived from an EMBL/GenBank/DDBJ whole genome shotgun (WGS) entry which is preliminary data.</text>
</comment>
<evidence type="ECO:0000256" key="4">
    <source>
        <dbReference type="ARBA" id="ARBA00023125"/>
    </source>
</evidence>
<proteinExistence type="predicted"/>
<keyword evidence="1" id="KW-0479">Metal-binding</keyword>
<feature type="region of interest" description="Disordered" evidence="7">
    <location>
        <begin position="716"/>
        <end position="738"/>
    </location>
</feature>
<feature type="compositionally biased region" description="Basic and acidic residues" evidence="7">
    <location>
        <begin position="10"/>
        <end position="20"/>
    </location>
</feature>
<dbReference type="InterPro" id="IPR051430">
    <property type="entry name" value="Fungal_TF_Env_Response"/>
</dbReference>
<gene>
    <name evidence="8" type="ORF">PT974_07146</name>
</gene>
<dbReference type="Pfam" id="PF12585">
    <property type="entry name" value="DUF3759"/>
    <property type="match status" value="1"/>
</dbReference>
<evidence type="ECO:0000256" key="3">
    <source>
        <dbReference type="ARBA" id="ARBA00023015"/>
    </source>
</evidence>